<accession>A0A915P6K0</accession>
<evidence type="ECO:0000313" key="5">
    <source>
        <dbReference type="Proteomes" id="UP000887560"/>
    </source>
</evidence>
<dbReference type="GO" id="GO:0005524">
    <property type="term" value="F:ATP binding"/>
    <property type="evidence" value="ECO:0007669"/>
    <property type="project" value="InterPro"/>
</dbReference>
<dbReference type="InterPro" id="IPR036640">
    <property type="entry name" value="ABC1_TM_sf"/>
</dbReference>
<evidence type="ECO:0000256" key="4">
    <source>
        <dbReference type="SAM" id="Phobius"/>
    </source>
</evidence>
<keyword evidence="5" id="KW-1185">Reference proteome</keyword>
<dbReference type="WBParaSite" id="scf7180000424150.g12452">
    <property type="protein sequence ID" value="scf7180000424150.g12452"/>
    <property type="gene ID" value="scf7180000424150.g12452"/>
</dbReference>
<proteinExistence type="predicted"/>
<reference evidence="6" key="1">
    <citation type="submission" date="2022-11" db="UniProtKB">
        <authorList>
            <consortium name="WormBaseParasite"/>
        </authorList>
    </citation>
    <scope>IDENTIFICATION</scope>
</reference>
<dbReference type="SUPFAM" id="SSF90123">
    <property type="entry name" value="ABC transporter transmembrane region"/>
    <property type="match status" value="1"/>
</dbReference>
<feature type="transmembrane region" description="Helical" evidence="4">
    <location>
        <begin position="111"/>
        <end position="130"/>
    </location>
</feature>
<evidence type="ECO:0000313" key="6">
    <source>
        <dbReference type="WBParaSite" id="scf7180000424150.g12452"/>
    </source>
</evidence>
<keyword evidence="3 4" id="KW-0472">Membrane</keyword>
<dbReference type="GO" id="GO:0016020">
    <property type="term" value="C:membrane"/>
    <property type="evidence" value="ECO:0007669"/>
    <property type="project" value="InterPro"/>
</dbReference>
<evidence type="ECO:0000256" key="2">
    <source>
        <dbReference type="ARBA" id="ARBA00022989"/>
    </source>
</evidence>
<organism evidence="5 6">
    <name type="scientific">Meloidogyne floridensis</name>
    <dbReference type="NCBI Taxonomy" id="298350"/>
    <lineage>
        <taxon>Eukaryota</taxon>
        <taxon>Metazoa</taxon>
        <taxon>Ecdysozoa</taxon>
        <taxon>Nematoda</taxon>
        <taxon>Chromadorea</taxon>
        <taxon>Rhabditida</taxon>
        <taxon>Tylenchina</taxon>
        <taxon>Tylenchomorpha</taxon>
        <taxon>Tylenchoidea</taxon>
        <taxon>Meloidogynidae</taxon>
        <taxon>Meloidogyninae</taxon>
        <taxon>Meloidogyne</taxon>
    </lineage>
</organism>
<evidence type="ECO:0000256" key="3">
    <source>
        <dbReference type="ARBA" id="ARBA00023136"/>
    </source>
</evidence>
<keyword evidence="2 4" id="KW-1133">Transmembrane helix</keyword>
<keyword evidence="1 4" id="KW-0812">Transmembrane</keyword>
<sequence>MNWLILFGRRCICDVPTSTSRLLNLSATNLRLLANTRHFSSKISSNLLSRRNETGDLFTTKFLSPQKLRLLFRPLRRNFSSGESKRQPKLIKDLKISDVRGIAVLALPYKWRIIAGLVFLSIGSGLFLTLPRILGKMIDEFDTSKPEDKKTEGEKKNKNELNLFSIIPQNDIKKKENEKEDDFLGRIARYLRHNPWAIGIILAIGACAIGGRIYLMHTTSLFLF</sequence>
<dbReference type="Proteomes" id="UP000887560">
    <property type="component" value="Unplaced"/>
</dbReference>
<evidence type="ECO:0000256" key="1">
    <source>
        <dbReference type="ARBA" id="ARBA00022692"/>
    </source>
</evidence>
<name>A0A915P6K0_9BILA</name>
<feature type="transmembrane region" description="Helical" evidence="4">
    <location>
        <begin position="196"/>
        <end position="215"/>
    </location>
</feature>
<protein>
    <submittedName>
        <fullName evidence="6">Uncharacterized protein</fullName>
    </submittedName>
</protein>
<dbReference type="Gene3D" id="1.20.1560.10">
    <property type="entry name" value="ABC transporter type 1, transmembrane domain"/>
    <property type="match status" value="1"/>
</dbReference>
<dbReference type="AlphaFoldDB" id="A0A915P6K0"/>